<dbReference type="Pfam" id="PF00327">
    <property type="entry name" value="Ribosomal_L30"/>
    <property type="match status" value="1"/>
</dbReference>
<evidence type="ECO:0000256" key="4">
    <source>
        <dbReference type="ARBA" id="ARBA00035281"/>
    </source>
</evidence>
<evidence type="ECO:0000256" key="5">
    <source>
        <dbReference type="ARBA" id="ARBA00035356"/>
    </source>
</evidence>
<feature type="domain" description="Large ribosomal subunit protein uL30-like ferredoxin-like fold" evidence="7">
    <location>
        <begin position="70"/>
        <end position="123"/>
    </location>
</feature>
<protein>
    <recommendedName>
        <fullName evidence="4">Large ribosomal subunit protein uL30m</fullName>
    </recommendedName>
    <alternativeName>
        <fullName evidence="5">39S ribosomal protein L30, mitochondrial</fullName>
    </alternativeName>
</protein>
<dbReference type="InterPro" id="IPR016082">
    <property type="entry name" value="Ribosomal_uL30_ferredoxin-like"/>
</dbReference>
<gene>
    <name evidence="10" type="primary">LOC111125877</name>
    <name evidence="9" type="synonym">LOC111123203</name>
</gene>
<evidence type="ECO:0000259" key="7">
    <source>
        <dbReference type="Pfam" id="PF00327"/>
    </source>
</evidence>
<evidence type="ECO:0000313" key="9">
    <source>
        <dbReference type="RefSeq" id="XP_022321082.1"/>
    </source>
</evidence>
<dbReference type="OrthoDB" id="9973389at2759"/>
<accession>A0A8B8DCQ0</accession>
<evidence type="ECO:0000256" key="2">
    <source>
        <dbReference type="ARBA" id="ARBA00022980"/>
    </source>
</evidence>
<keyword evidence="2" id="KW-0689">Ribosomal protein</keyword>
<evidence type="ECO:0000313" key="10">
    <source>
        <dbReference type="RefSeq" id="XP_022325793.1"/>
    </source>
</evidence>
<dbReference type="InterPro" id="IPR005996">
    <property type="entry name" value="Ribosomal_uL30_bac-type"/>
</dbReference>
<dbReference type="PANTHER" id="PTHR15892">
    <property type="entry name" value="MITOCHONDRIAL RIBOSOMAL PROTEIN L30"/>
    <property type="match status" value="1"/>
</dbReference>
<dbReference type="SUPFAM" id="SSF55129">
    <property type="entry name" value="Ribosomal protein L30p/L7e"/>
    <property type="match status" value="1"/>
</dbReference>
<organism evidence="8 10">
    <name type="scientific">Crassostrea virginica</name>
    <name type="common">Eastern oyster</name>
    <dbReference type="NCBI Taxonomy" id="6565"/>
    <lineage>
        <taxon>Eukaryota</taxon>
        <taxon>Metazoa</taxon>
        <taxon>Spiralia</taxon>
        <taxon>Lophotrochozoa</taxon>
        <taxon>Mollusca</taxon>
        <taxon>Bivalvia</taxon>
        <taxon>Autobranchia</taxon>
        <taxon>Pteriomorphia</taxon>
        <taxon>Ostreida</taxon>
        <taxon>Ostreoidea</taxon>
        <taxon>Ostreidae</taxon>
        <taxon>Crassostrea</taxon>
    </lineage>
</organism>
<dbReference type="KEGG" id="cvn:111125877"/>
<dbReference type="Proteomes" id="UP000694844">
    <property type="component" value="Chromosome 3"/>
</dbReference>
<comment type="similarity">
    <text evidence="1">Belongs to the universal ribosomal protein uL30 family.</text>
</comment>
<keyword evidence="8" id="KW-1185">Reference proteome</keyword>
<dbReference type="AlphaFoldDB" id="A0A8B8DCQ0"/>
<dbReference type="PANTHER" id="PTHR15892:SF2">
    <property type="entry name" value="LARGE RIBOSOMAL SUBUNIT PROTEIN UL30M"/>
    <property type="match status" value="1"/>
</dbReference>
<sequence length="246" mass="28585">MAVFMQALKISNQLFDRFLPQTVCVRYKFRNRIAMKRNRKRREDMSWAAELLNYRNNVLKEQPEPSPLHLVTKIKPMAGRPKNEKLALTSLGFTKESDGKGPKSIIVKNTPTVNSQLKVVKHLLRITPITFPYGVPENEEDLEHCQLNENGEFIVVRNVTPGEEVRTLPTAPWQSTVWDMDVDTIKKHTLKIRQDMSLNAEFFSVDPVYTYNQDNKEYRYFGDKSDNGTKHFNERIDHNDGSKKES</sequence>
<dbReference type="GO" id="GO:0006412">
    <property type="term" value="P:translation"/>
    <property type="evidence" value="ECO:0007669"/>
    <property type="project" value="InterPro"/>
</dbReference>
<evidence type="ECO:0000256" key="3">
    <source>
        <dbReference type="ARBA" id="ARBA00023274"/>
    </source>
</evidence>
<evidence type="ECO:0000256" key="6">
    <source>
        <dbReference type="SAM" id="MobiDB-lite"/>
    </source>
</evidence>
<evidence type="ECO:0000256" key="1">
    <source>
        <dbReference type="ARBA" id="ARBA00007594"/>
    </source>
</evidence>
<dbReference type="InterPro" id="IPR036919">
    <property type="entry name" value="Ribo_uL30_ferredoxin-like_sf"/>
</dbReference>
<dbReference type="GO" id="GO:0003735">
    <property type="term" value="F:structural constituent of ribosome"/>
    <property type="evidence" value="ECO:0007669"/>
    <property type="project" value="InterPro"/>
</dbReference>
<dbReference type="GO" id="GO:0015934">
    <property type="term" value="C:large ribosomal subunit"/>
    <property type="evidence" value="ECO:0007669"/>
    <property type="project" value="InterPro"/>
</dbReference>
<evidence type="ECO:0000313" key="8">
    <source>
        <dbReference type="Proteomes" id="UP000694844"/>
    </source>
</evidence>
<dbReference type="RefSeq" id="XP_022321082.1">
    <property type="nucleotide sequence ID" value="XM_022465374.1"/>
</dbReference>
<dbReference type="GeneID" id="111125877"/>
<feature type="region of interest" description="Disordered" evidence="6">
    <location>
        <begin position="222"/>
        <end position="246"/>
    </location>
</feature>
<dbReference type="RefSeq" id="XP_022325793.1">
    <property type="nucleotide sequence ID" value="XM_022470085.1"/>
</dbReference>
<name>A0A8B8DCQ0_CRAVI</name>
<reference evidence="9 10" key="1">
    <citation type="submission" date="2025-04" db="UniProtKB">
        <authorList>
            <consortium name="RefSeq"/>
        </authorList>
    </citation>
    <scope>IDENTIFICATION</scope>
    <source>
        <tissue evidence="9 10">Whole sample</tissue>
    </source>
</reference>
<keyword evidence="3" id="KW-0687">Ribonucleoprotein</keyword>
<dbReference type="GO" id="GO:0005739">
    <property type="term" value="C:mitochondrion"/>
    <property type="evidence" value="ECO:0007669"/>
    <property type="project" value="TreeGrafter"/>
</dbReference>
<dbReference type="KEGG" id="cvn:111123203"/>
<dbReference type="Gene3D" id="3.30.1390.20">
    <property type="entry name" value="Ribosomal protein L30, ferredoxin-like fold domain"/>
    <property type="match status" value="1"/>
</dbReference>
<proteinExistence type="inferred from homology"/>